<sequence length="486" mass="55004">MTDALPNEIHHKWGRTIAQYPKLYTQEALSAQAKTPVDDTKRAIERRIALNAIQKICQLGNPGLDECTRGNITSFINLEKLKCILATARFADELYNFALRTLVARCIVLVSSVKPLPFQYEYGYICFEILVIALNACLLKHVSRSDWAIKVVNEASPNDSLSAFWDAYPALLPAQLICNKENIPSPRRLTPLQPWITTLSENPMFDTLLALLDADQKNFSIALIKGANPQGLFGLLHALSQYLETELKSTELKHYGKRILMPYTRFLYRCRIVAPNSGLESHIGQAINNPRLEFVLLSTKSIDLEDSRNIVQAYSSFLDSDDPIKPMNFSNFMSFVVPFVVPGCEDLIGEMLDACVRVLWNFLSTGLDPVVLGATFQAVLVYFSDILERFNPSRADDRPWVLKLMDRLIYSGVMELILRFTLIVPTPGRTPQAHEDADKRLKDIARTFILLLVTYTSDQYRKNLLCHPDCSIPRALNARCRIYALP</sequence>
<evidence type="ECO:0000313" key="1">
    <source>
        <dbReference type="EMBL" id="CAE6434201.1"/>
    </source>
</evidence>
<dbReference type="EMBL" id="CAJMXA010000522">
    <property type="protein sequence ID" value="CAE6434201.1"/>
    <property type="molecule type" value="Genomic_DNA"/>
</dbReference>
<proteinExistence type="predicted"/>
<protein>
    <submittedName>
        <fullName evidence="1">Uncharacterized protein</fullName>
    </submittedName>
</protein>
<organism evidence="1 2">
    <name type="scientific">Rhizoctonia solani</name>
    <dbReference type="NCBI Taxonomy" id="456999"/>
    <lineage>
        <taxon>Eukaryota</taxon>
        <taxon>Fungi</taxon>
        <taxon>Dikarya</taxon>
        <taxon>Basidiomycota</taxon>
        <taxon>Agaricomycotina</taxon>
        <taxon>Agaricomycetes</taxon>
        <taxon>Cantharellales</taxon>
        <taxon>Ceratobasidiaceae</taxon>
        <taxon>Rhizoctonia</taxon>
    </lineage>
</organism>
<name>A0A8H2XSZ1_9AGAM</name>
<accession>A0A8H2XSZ1</accession>
<dbReference type="AlphaFoldDB" id="A0A8H2XSZ1"/>
<reference evidence="1" key="1">
    <citation type="submission" date="2021-01" db="EMBL/GenBank/DDBJ databases">
        <authorList>
            <person name="Kaushik A."/>
        </authorList>
    </citation>
    <scope>NUCLEOTIDE SEQUENCE</scope>
    <source>
        <strain evidence="1">AG6-10EEA</strain>
    </source>
</reference>
<evidence type="ECO:0000313" key="2">
    <source>
        <dbReference type="Proteomes" id="UP000663853"/>
    </source>
</evidence>
<gene>
    <name evidence="1" type="ORF">RDB_LOCUS27983</name>
</gene>
<dbReference type="Proteomes" id="UP000663853">
    <property type="component" value="Unassembled WGS sequence"/>
</dbReference>
<comment type="caution">
    <text evidence="1">The sequence shown here is derived from an EMBL/GenBank/DDBJ whole genome shotgun (WGS) entry which is preliminary data.</text>
</comment>